<feature type="transmembrane region" description="Helical" evidence="1">
    <location>
        <begin position="80"/>
        <end position="101"/>
    </location>
</feature>
<evidence type="ECO:0000313" key="3">
    <source>
        <dbReference type="Proteomes" id="UP000199072"/>
    </source>
</evidence>
<feature type="transmembrane region" description="Helical" evidence="1">
    <location>
        <begin position="107"/>
        <end position="125"/>
    </location>
</feature>
<reference evidence="2 3" key="1">
    <citation type="submission" date="2016-10" db="EMBL/GenBank/DDBJ databases">
        <authorList>
            <person name="de Groot N.N."/>
        </authorList>
    </citation>
    <scope>NUCLEOTIDE SEQUENCE [LARGE SCALE GENOMIC DNA]</scope>
    <source>
        <strain evidence="2 3">47C3B</strain>
    </source>
</reference>
<organism evidence="2 3">
    <name type="scientific">Mucilaginibacter pineti</name>
    <dbReference type="NCBI Taxonomy" id="1391627"/>
    <lineage>
        <taxon>Bacteria</taxon>
        <taxon>Pseudomonadati</taxon>
        <taxon>Bacteroidota</taxon>
        <taxon>Sphingobacteriia</taxon>
        <taxon>Sphingobacteriales</taxon>
        <taxon>Sphingobacteriaceae</taxon>
        <taxon>Mucilaginibacter</taxon>
    </lineage>
</organism>
<dbReference type="STRING" id="1391627.SAMN05216464_10956"/>
<dbReference type="OrthoDB" id="959638at2"/>
<accession>A0A1G7FH66</accession>
<dbReference type="AlphaFoldDB" id="A0A1G7FH66"/>
<dbReference type="Proteomes" id="UP000199072">
    <property type="component" value="Unassembled WGS sequence"/>
</dbReference>
<gene>
    <name evidence="2" type="ORF">SAMN05216464_10956</name>
</gene>
<name>A0A1G7FH66_9SPHI</name>
<proteinExistence type="predicted"/>
<keyword evidence="3" id="KW-1185">Reference proteome</keyword>
<keyword evidence="1" id="KW-0472">Membrane</keyword>
<feature type="transmembrane region" description="Helical" evidence="1">
    <location>
        <begin position="20"/>
        <end position="39"/>
    </location>
</feature>
<keyword evidence="1" id="KW-0812">Transmembrane</keyword>
<keyword evidence="1" id="KW-1133">Transmembrane helix</keyword>
<evidence type="ECO:0000313" key="2">
    <source>
        <dbReference type="EMBL" id="SDE75192.1"/>
    </source>
</evidence>
<feature type="transmembrane region" description="Helical" evidence="1">
    <location>
        <begin position="51"/>
        <end position="68"/>
    </location>
</feature>
<protein>
    <submittedName>
        <fullName evidence="2">Uncharacterized protein</fullName>
    </submittedName>
</protein>
<evidence type="ECO:0000256" key="1">
    <source>
        <dbReference type="SAM" id="Phobius"/>
    </source>
</evidence>
<dbReference type="EMBL" id="FNAI01000009">
    <property type="protein sequence ID" value="SDE75192.1"/>
    <property type="molecule type" value="Genomic_DNA"/>
</dbReference>
<dbReference type="RefSeq" id="WP_091151360.1">
    <property type="nucleotide sequence ID" value="NZ_FNAI01000009.1"/>
</dbReference>
<sequence length="139" mass="15680">MDNSREFTIYKAAQIAKTLFWINLAPAVVAGATFVYLFFDMLLNADYETTGFLILLIIGIAAEFTYYRQFTDADYTPKKIGWIYSIVINGLCVAAYLAAFVSNPSSLFLIAIYPIIFLTQSCRGLRMVSKIKRVPQVHP</sequence>